<evidence type="ECO:0000259" key="6">
    <source>
        <dbReference type="Pfam" id="PF08281"/>
    </source>
</evidence>
<evidence type="ECO:0000256" key="2">
    <source>
        <dbReference type="ARBA" id="ARBA00023015"/>
    </source>
</evidence>
<comment type="similarity">
    <text evidence="1">Belongs to the sigma-70 factor family. ECF subfamily.</text>
</comment>
<dbReference type="EMBL" id="VUOC01000004">
    <property type="protein sequence ID" value="KAA2239008.1"/>
    <property type="molecule type" value="Genomic_DNA"/>
</dbReference>
<keyword evidence="4" id="KW-0804">Transcription</keyword>
<keyword evidence="3" id="KW-0731">Sigma factor</keyword>
<gene>
    <name evidence="7" type="ORF">F0L74_22605</name>
</gene>
<dbReference type="NCBIfam" id="TIGR02985">
    <property type="entry name" value="Sig70_bacteroi1"/>
    <property type="match status" value="1"/>
</dbReference>
<dbReference type="InterPro" id="IPR013325">
    <property type="entry name" value="RNA_pol_sigma_r2"/>
</dbReference>
<evidence type="ECO:0000256" key="3">
    <source>
        <dbReference type="ARBA" id="ARBA00023082"/>
    </source>
</evidence>
<proteinExistence type="inferred from homology"/>
<dbReference type="GO" id="GO:0003677">
    <property type="term" value="F:DNA binding"/>
    <property type="evidence" value="ECO:0007669"/>
    <property type="project" value="InterPro"/>
</dbReference>
<evidence type="ECO:0000313" key="8">
    <source>
        <dbReference type="Proteomes" id="UP000324611"/>
    </source>
</evidence>
<dbReference type="InterPro" id="IPR013249">
    <property type="entry name" value="RNA_pol_sigma70_r4_t2"/>
</dbReference>
<dbReference type="SUPFAM" id="SSF88946">
    <property type="entry name" value="Sigma2 domain of RNA polymerase sigma factors"/>
    <property type="match status" value="1"/>
</dbReference>
<dbReference type="InterPro" id="IPR007627">
    <property type="entry name" value="RNA_pol_sigma70_r2"/>
</dbReference>
<dbReference type="PANTHER" id="PTHR43133:SF46">
    <property type="entry name" value="RNA POLYMERASE SIGMA-70 FACTOR ECF SUBFAMILY"/>
    <property type="match status" value="1"/>
</dbReference>
<reference evidence="7 8" key="2">
    <citation type="submission" date="2019-09" db="EMBL/GenBank/DDBJ databases">
        <authorList>
            <person name="Jin C."/>
        </authorList>
    </citation>
    <scope>NUCLEOTIDE SEQUENCE [LARGE SCALE GENOMIC DNA]</scope>
    <source>
        <strain evidence="7 8">BN140078</strain>
    </source>
</reference>
<dbReference type="InterPro" id="IPR036388">
    <property type="entry name" value="WH-like_DNA-bd_sf"/>
</dbReference>
<dbReference type="SUPFAM" id="SSF88659">
    <property type="entry name" value="Sigma3 and sigma4 domains of RNA polymerase sigma factors"/>
    <property type="match status" value="1"/>
</dbReference>
<evidence type="ECO:0000256" key="4">
    <source>
        <dbReference type="ARBA" id="ARBA00023163"/>
    </source>
</evidence>
<dbReference type="Pfam" id="PF08281">
    <property type="entry name" value="Sigma70_r4_2"/>
    <property type="match status" value="1"/>
</dbReference>
<dbReference type="RefSeq" id="WP_149840187.1">
    <property type="nucleotide sequence ID" value="NZ_VUOC01000004.1"/>
</dbReference>
<evidence type="ECO:0000313" key="7">
    <source>
        <dbReference type="EMBL" id="KAA2239008.1"/>
    </source>
</evidence>
<sequence length="191" mass="21666">MLESVTQAFIDLIAEKREGDAYQLLYKQYHITLLQFAAAYLKAKEPAEEIVNDVLYKVWQKKETIVEISNLRAYLFTAVRNACLNQLAKQKEEQGLMSAVPFKDLTTEDPESIIISMELHDCIRNAINALPPRCKQIYEMVRIEGLRNKDVAAQLNISINTIDAQLAIALKRLVQAVSAFNSRHPLSSSRS</sequence>
<name>A0A5B2VK07_9BACT</name>
<dbReference type="InterPro" id="IPR014284">
    <property type="entry name" value="RNA_pol_sigma-70_dom"/>
</dbReference>
<dbReference type="InterPro" id="IPR039425">
    <property type="entry name" value="RNA_pol_sigma-70-like"/>
</dbReference>
<dbReference type="Proteomes" id="UP000324611">
    <property type="component" value="Unassembled WGS sequence"/>
</dbReference>
<keyword evidence="8" id="KW-1185">Reference proteome</keyword>
<dbReference type="InterPro" id="IPR013324">
    <property type="entry name" value="RNA_pol_sigma_r3/r4-like"/>
</dbReference>
<dbReference type="PANTHER" id="PTHR43133">
    <property type="entry name" value="RNA POLYMERASE ECF-TYPE SIGMA FACTO"/>
    <property type="match status" value="1"/>
</dbReference>
<protein>
    <submittedName>
        <fullName evidence="7">RNA polymerase sigma-70 factor</fullName>
    </submittedName>
</protein>
<dbReference type="Pfam" id="PF04542">
    <property type="entry name" value="Sigma70_r2"/>
    <property type="match status" value="1"/>
</dbReference>
<reference evidence="7 8" key="1">
    <citation type="submission" date="2019-09" db="EMBL/GenBank/DDBJ databases">
        <title>Chitinophaga ginsengihumi sp. nov., isolated from soil of ginseng rhizosphere.</title>
        <authorList>
            <person name="Lee J."/>
        </authorList>
    </citation>
    <scope>NUCLEOTIDE SEQUENCE [LARGE SCALE GENOMIC DNA]</scope>
    <source>
        <strain evidence="7 8">BN140078</strain>
    </source>
</reference>
<comment type="caution">
    <text evidence="7">The sequence shown here is derived from an EMBL/GenBank/DDBJ whole genome shotgun (WGS) entry which is preliminary data.</text>
</comment>
<dbReference type="AlphaFoldDB" id="A0A5B2VK07"/>
<feature type="domain" description="RNA polymerase sigma factor 70 region 4 type 2" evidence="6">
    <location>
        <begin position="121"/>
        <end position="173"/>
    </location>
</feature>
<evidence type="ECO:0000259" key="5">
    <source>
        <dbReference type="Pfam" id="PF04542"/>
    </source>
</evidence>
<evidence type="ECO:0000256" key="1">
    <source>
        <dbReference type="ARBA" id="ARBA00010641"/>
    </source>
</evidence>
<feature type="domain" description="RNA polymerase sigma-70 region 2" evidence="5">
    <location>
        <begin position="25"/>
        <end position="91"/>
    </location>
</feature>
<keyword evidence="2" id="KW-0805">Transcription regulation</keyword>
<organism evidence="7 8">
    <name type="scientific">Chitinophaga agrisoli</name>
    <dbReference type="NCBI Taxonomy" id="2607653"/>
    <lineage>
        <taxon>Bacteria</taxon>
        <taxon>Pseudomonadati</taxon>
        <taxon>Bacteroidota</taxon>
        <taxon>Chitinophagia</taxon>
        <taxon>Chitinophagales</taxon>
        <taxon>Chitinophagaceae</taxon>
        <taxon>Chitinophaga</taxon>
    </lineage>
</organism>
<dbReference type="Gene3D" id="1.10.1740.10">
    <property type="match status" value="1"/>
</dbReference>
<accession>A0A5B2VK07</accession>
<dbReference type="InterPro" id="IPR014327">
    <property type="entry name" value="RNA_pol_sigma70_bacteroid"/>
</dbReference>
<dbReference type="NCBIfam" id="TIGR02937">
    <property type="entry name" value="sigma70-ECF"/>
    <property type="match status" value="1"/>
</dbReference>
<dbReference type="GO" id="GO:0016987">
    <property type="term" value="F:sigma factor activity"/>
    <property type="evidence" value="ECO:0007669"/>
    <property type="project" value="UniProtKB-KW"/>
</dbReference>
<dbReference type="GO" id="GO:0006352">
    <property type="term" value="P:DNA-templated transcription initiation"/>
    <property type="evidence" value="ECO:0007669"/>
    <property type="project" value="InterPro"/>
</dbReference>
<dbReference type="Gene3D" id="1.10.10.10">
    <property type="entry name" value="Winged helix-like DNA-binding domain superfamily/Winged helix DNA-binding domain"/>
    <property type="match status" value="1"/>
</dbReference>